<accession>A0ABD2J149</accession>
<dbReference type="InterPro" id="IPR029240">
    <property type="entry name" value="MMS19_N"/>
</dbReference>
<evidence type="ECO:0000259" key="3">
    <source>
        <dbReference type="Pfam" id="PF14500"/>
    </source>
</evidence>
<keyword evidence="1" id="KW-0234">DNA repair</keyword>
<protein>
    <recommendedName>
        <fullName evidence="1">MMS19 nucleotide excision repair protein</fullName>
    </recommendedName>
</protein>
<dbReference type="GO" id="GO:0016226">
    <property type="term" value="P:iron-sulfur cluster assembly"/>
    <property type="evidence" value="ECO:0007669"/>
    <property type="project" value="UniProtKB-UniRule"/>
</dbReference>
<comment type="caution">
    <text evidence="4">The sequence shown here is derived from an EMBL/GenBank/DDBJ whole genome shotgun (WGS) entry which is preliminary data.</text>
</comment>
<keyword evidence="1" id="KW-0206">Cytoskeleton</keyword>
<dbReference type="GO" id="GO:0005819">
    <property type="term" value="C:spindle"/>
    <property type="evidence" value="ECO:0007669"/>
    <property type="project" value="UniProtKB-SubCell"/>
</dbReference>
<organism evidence="4 5">
    <name type="scientific">Heterodera schachtii</name>
    <name type="common">Sugarbeet cyst nematode worm</name>
    <name type="synonym">Tylenchus schachtii</name>
    <dbReference type="NCBI Taxonomy" id="97005"/>
    <lineage>
        <taxon>Eukaryota</taxon>
        <taxon>Metazoa</taxon>
        <taxon>Ecdysozoa</taxon>
        <taxon>Nematoda</taxon>
        <taxon>Chromadorea</taxon>
        <taxon>Rhabditida</taxon>
        <taxon>Tylenchina</taxon>
        <taxon>Tylenchomorpha</taxon>
        <taxon>Tylenchoidea</taxon>
        <taxon>Heteroderidae</taxon>
        <taxon>Heteroderinae</taxon>
        <taxon>Heterodera</taxon>
    </lineage>
</organism>
<comment type="subcellular location">
    <subcellularLocation>
        <location evidence="1">Cytoplasm</location>
        <location evidence="1">Cytoskeleton</location>
        <location evidence="1">Spindle</location>
    </subcellularLocation>
    <subcellularLocation>
        <location evidence="1">Nucleus</location>
    </subcellularLocation>
</comment>
<sequence length="1291" mass="141038">MDLAKSLLTECQAENVQRIVAALSDGQQTLLGHVESERVRLTSRDAEERSAALNELCAVVLQMLPTAAAGGKQNAEGHVKIVAWENVPITRPQIDQLLPFLLSKVEDCGHLSNILITTLHQLIKLYDGTEHVLPNECLEQTIAALFDGGGSVQSYGQRDRLLLFSCLDHLVASHAALLRSVVGTQRVLLAFIHAAQGEREPRALARVFALHQRMSANFAMGVLSEDMFELVACYFPIDYEPSDQEQAEQMPITREQLRHSCECALLGHAAFAPYCMQLIAEKLLETEGGVDGAAGDDGCALIRRQLEICEFFIRSCTKFRDVSNSALHEHVDDLMTAVRLLFLNPSVQQREGTLLKDITATVDQMLHVLASMLEHNAAKLEDPFRFIRLMAETTLENVEPFVLQAEMGTSGRAFCLLRCLANAHPVARALCVPRALYWLNTLIRGQTLRSEENRAEITTEALALVPEWLRLCFVAADGFGVFTAVVRCDACGIGDSGENKVSERTTDRRHLSAVCTRCASFSAAALSASTRTELISGTVVPLFDAVRQLHTICEPNVLLAAECEAHSILLLSFDSVPSPTASSPHGTVCSLLINDEPQIAQLRTLCRAMANRVLSLLTPTETFDDSDDFDVLIRSVVQQTDGAKWGRLSTALKQFVALSAHLTTLGDQTDADGTHSLMLPDPEKWPRLLELLPALLRPLPEEMEGRKMLRKPLGNDQKFSAAIGFVLLNTLSIASTGAVELECAASVGVREMAKRLALAPSDDEDEDGTAAADQRQCFAFFAEQQLISWASDWIEQQKDDGCDQMEEGFRRADRIALLLQDVGTLAMASAGHNANDGGVHARMCAEGLSIIGKQQNNLTQNGSGGNCAALLRALRCFWLLLLSSASQDKNVPQLKQFATVLLDTLKIVVVGTAATAFGTVASPDKQQQQKHQQQLAMAADQQKHWQINALLSVHFALLNRSKSDAETTSTDGDGTTVADHFADRIEQIFVTNASDPSAISVPLLRLRLRAVETRNALVAEPNSAIVAERLKQFFEHFMALSDAEFGTEQAMADLLDLHRPSTCPERCNYRRTLFWRQRLFCQFVPIFVQFARSADCSATKRRALLQLLGPLLQVADPQHIAIDTVLNEFGQLCPLIVDALVDTLAPLGIGTAASAEQPTPTGVSASSSPAAADKPISSESPQQLLPLLLDVLRTLLQRMPPARGADGFVALMPRLVHALTENIARQTLLVQSKALECLCLLALPRLAVPPEALLPLRVCVVRAGAVLAASPKRLIRQRMARARNAWELALA</sequence>
<dbReference type="SUPFAM" id="SSF48371">
    <property type="entry name" value="ARM repeat"/>
    <property type="match status" value="1"/>
</dbReference>
<keyword evidence="1" id="KW-0227">DNA damage</keyword>
<proteinExistence type="inferred from homology"/>
<dbReference type="GO" id="GO:0005634">
    <property type="term" value="C:nucleus"/>
    <property type="evidence" value="ECO:0007669"/>
    <property type="project" value="UniProtKB-SubCell"/>
</dbReference>
<evidence type="ECO:0000313" key="5">
    <source>
        <dbReference type="Proteomes" id="UP001620645"/>
    </source>
</evidence>
<comment type="subunit">
    <text evidence="1">Component of the CIA complex.</text>
</comment>
<feature type="domain" description="MMS19 N-terminal" evidence="3">
    <location>
        <begin position="40"/>
        <end position="286"/>
    </location>
</feature>
<feature type="region of interest" description="Disordered" evidence="2">
    <location>
        <begin position="1155"/>
        <end position="1178"/>
    </location>
</feature>
<dbReference type="PANTHER" id="PTHR12891">
    <property type="entry name" value="DNA REPAIR/TRANSCRIPTION PROTEIN MET18/MMS19"/>
    <property type="match status" value="1"/>
</dbReference>
<gene>
    <name evidence="4" type="ORF">niasHS_011288</name>
</gene>
<dbReference type="InterPro" id="IPR016024">
    <property type="entry name" value="ARM-type_fold"/>
</dbReference>
<keyword evidence="1" id="KW-0539">Nucleus</keyword>
<dbReference type="EMBL" id="JBICCN010000254">
    <property type="protein sequence ID" value="KAL3083486.1"/>
    <property type="molecule type" value="Genomic_DNA"/>
</dbReference>
<keyword evidence="5" id="KW-1185">Reference proteome</keyword>
<comment type="function">
    <text evidence="1">Key component of the cytosolic iron-sulfur protein assembly (CIA) complex, a multiprotein complex that mediates the incorporation of iron-sulfur cluster into apoproteins specifically involved in DNA metabolism and genomic integrity. In the CIA complex, MMS19 acts as an adapter between early-acting CIA components and a subset of cellular target iron-sulfur proteins.</text>
</comment>
<reference evidence="4 5" key="1">
    <citation type="submission" date="2024-10" db="EMBL/GenBank/DDBJ databases">
        <authorList>
            <person name="Kim D."/>
        </authorList>
    </citation>
    <scope>NUCLEOTIDE SEQUENCE [LARGE SCALE GENOMIC DNA]</scope>
    <source>
        <strain evidence="4">Taebaek</strain>
    </source>
</reference>
<dbReference type="GO" id="GO:0097361">
    <property type="term" value="C:cytosolic [4Fe-4S] assembly targeting complex"/>
    <property type="evidence" value="ECO:0007669"/>
    <property type="project" value="UniProtKB-UniRule"/>
</dbReference>
<dbReference type="Pfam" id="PF14500">
    <property type="entry name" value="MMS19_N"/>
    <property type="match status" value="1"/>
</dbReference>
<dbReference type="InterPro" id="IPR039920">
    <property type="entry name" value="MMS19"/>
</dbReference>
<dbReference type="PANTHER" id="PTHR12891:SF0">
    <property type="entry name" value="MMS19 NUCLEOTIDE EXCISION REPAIR PROTEIN HOMOLOG"/>
    <property type="match status" value="1"/>
</dbReference>
<dbReference type="GO" id="GO:0051604">
    <property type="term" value="P:protein maturation"/>
    <property type="evidence" value="ECO:0007669"/>
    <property type="project" value="UniProtKB-UniRule"/>
</dbReference>
<keyword evidence="1" id="KW-0963">Cytoplasm</keyword>
<evidence type="ECO:0000256" key="2">
    <source>
        <dbReference type="SAM" id="MobiDB-lite"/>
    </source>
</evidence>
<comment type="similarity">
    <text evidence="1">Belongs to the MET18/MMS19 family.</text>
</comment>
<dbReference type="GO" id="GO:0006281">
    <property type="term" value="P:DNA repair"/>
    <property type="evidence" value="ECO:0007669"/>
    <property type="project" value="UniProtKB-UniRule"/>
</dbReference>
<name>A0ABD2J149_HETSC</name>
<evidence type="ECO:0000256" key="1">
    <source>
        <dbReference type="RuleBase" id="RU367072"/>
    </source>
</evidence>
<evidence type="ECO:0000313" key="4">
    <source>
        <dbReference type="EMBL" id="KAL3083486.1"/>
    </source>
</evidence>
<dbReference type="Proteomes" id="UP001620645">
    <property type="component" value="Unassembled WGS sequence"/>
</dbReference>